<comment type="similarity">
    <text evidence="1 3">Belongs to the type-B carboxylesterase/lipase family.</text>
</comment>
<dbReference type="InterPro" id="IPR019826">
    <property type="entry name" value="Carboxylesterase_B_AS"/>
</dbReference>
<evidence type="ECO:0000259" key="4">
    <source>
        <dbReference type="Pfam" id="PF00135"/>
    </source>
</evidence>
<protein>
    <recommendedName>
        <fullName evidence="3">Carboxylic ester hydrolase</fullName>
        <ecNumber evidence="3">3.1.1.-</ecNumber>
    </recommendedName>
</protein>
<evidence type="ECO:0000256" key="2">
    <source>
        <dbReference type="ARBA" id="ARBA00022801"/>
    </source>
</evidence>
<keyword evidence="3" id="KW-0732">Signal</keyword>
<dbReference type="InterPro" id="IPR029058">
    <property type="entry name" value="AB_hydrolase_fold"/>
</dbReference>
<dbReference type="EC" id="3.1.1.-" evidence="3"/>
<evidence type="ECO:0000256" key="1">
    <source>
        <dbReference type="ARBA" id="ARBA00005964"/>
    </source>
</evidence>
<reference evidence="5" key="1">
    <citation type="submission" date="2022-08" db="EMBL/GenBank/DDBJ databases">
        <authorList>
            <consortium name="DOE Joint Genome Institute"/>
            <person name="Min B."/>
            <person name="Riley R."/>
            <person name="Sierra-Patev S."/>
            <person name="Naranjo-Ortiz M."/>
            <person name="Looney B."/>
            <person name="Konkel Z."/>
            <person name="Slot J.C."/>
            <person name="Sakamoto Y."/>
            <person name="Steenwyk J.L."/>
            <person name="Rokas A."/>
            <person name="Carro J."/>
            <person name="Camarero S."/>
            <person name="Ferreira P."/>
            <person name="Molpeceres G."/>
            <person name="Ruiz-Duenas F.J."/>
            <person name="Serrano A."/>
            <person name="Henrissat B."/>
            <person name="Drula E."/>
            <person name="Hughes K.W."/>
            <person name="Mata J.L."/>
            <person name="Ishikawa N.K."/>
            <person name="Vargas-Isla R."/>
            <person name="Ushijima S."/>
            <person name="Smith C.A."/>
            <person name="Ahrendt S."/>
            <person name="Andreopoulos W."/>
            <person name="He G."/>
            <person name="Labutti K."/>
            <person name="Lipzen A."/>
            <person name="Ng V."/>
            <person name="Sandor L."/>
            <person name="Barry K."/>
            <person name="Martinez A.T."/>
            <person name="Xiao Y."/>
            <person name="Gibbons J.G."/>
            <person name="Terashima K."/>
            <person name="Hibbett D.S."/>
            <person name="Grigoriev I.V."/>
        </authorList>
    </citation>
    <scope>NUCLEOTIDE SEQUENCE</scope>
    <source>
        <strain evidence="5">Sp2 HRB7682 ss15</strain>
    </source>
</reference>
<dbReference type="EMBL" id="JANVFS010000016">
    <property type="protein sequence ID" value="KAJ4479770.1"/>
    <property type="molecule type" value="Genomic_DNA"/>
</dbReference>
<evidence type="ECO:0000313" key="5">
    <source>
        <dbReference type="EMBL" id="KAJ4479770.1"/>
    </source>
</evidence>
<proteinExistence type="inferred from homology"/>
<dbReference type="SUPFAM" id="SSF53474">
    <property type="entry name" value="alpha/beta-Hydrolases"/>
    <property type="match status" value="1"/>
</dbReference>
<name>A0A9W9ACS6_9AGAR</name>
<sequence>MGTLKTLQAAMRLVTIPLLTAYLSNLFTPGVQGVSERSVSLLFENDGNWENLANRTSALLFYDPETFDDACQVCQDFDENLLNIQGLSDIRNKLSYLRYQGEFNEHTKFWVASNTTGGGSAIAPFTPNSPASNTGSSQKLPFLCSNSAPLTSQVDTDFASLPRTNVTSNGIVFAGVRDHLTFRFMGIPYASSPTGTLRFQYPVPWNGTYVNARGFRPACLQFGSFANNDAGLNPWGISEDCLFLNIYTSYIPSSSTRSASLRPVLFWIHGGGNLNGMGSDETFDGGPLVSRGDVVLVTINYRLNIFGFLGLNDTAIPGNYAMADKIAALRWVKDHIADFGGDPEKVTIFGQSAGGWSIVDLLKSPKAEGLFHAAISQSGGSGTFTTAEEVYKMVVPFLSPLCNETGTELLKCLQGLPADVLLNITNFADSWSTVIDGIYALDSAVNQMALGPDAVNSVPFMLGFMPEEGQSLLGTTILPNTTDFNQSLINAIGSTLAQDVLQSGYWTISEEFDAYNATIDVYTDWFLTCPAENMISAASKSNAFPAMYVYSMQRAYGLSFYDPYELCTFPVGDPQPYYRCHSGDLYEVFGTYHLFSEPLRVPADIFYTNLVQDLWTTFARTGDPNPDLADLAARGPAYESTRRLLVDTKWVWPKYDNMSMQIASLEYPELMTVRGLPDDLNKRCAVITAGSEN</sequence>
<dbReference type="InterPro" id="IPR002018">
    <property type="entry name" value="CarbesteraseB"/>
</dbReference>
<organism evidence="5 6">
    <name type="scientific">Lentinula lateritia</name>
    <dbReference type="NCBI Taxonomy" id="40482"/>
    <lineage>
        <taxon>Eukaryota</taxon>
        <taxon>Fungi</taxon>
        <taxon>Dikarya</taxon>
        <taxon>Basidiomycota</taxon>
        <taxon>Agaricomycotina</taxon>
        <taxon>Agaricomycetes</taxon>
        <taxon>Agaricomycetidae</taxon>
        <taxon>Agaricales</taxon>
        <taxon>Marasmiineae</taxon>
        <taxon>Omphalotaceae</taxon>
        <taxon>Lentinula</taxon>
    </lineage>
</organism>
<feature type="domain" description="Carboxylesterase type B" evidence="4">
    <location>
        <begin position="183"/>
        <end position="668"/>
    </location>
</feature>
<reference evidence="5" key="2">
    <citation type="journal article" date="2023" name="Proc. Natl. Acad. Sci. U.S.A.">
        <title>A global phylogenomic analysis of the shiitake genus Lentinula.</title>
        <authorList>
            <person name="Sierra-Patev S."/>
            <person name="Min B."/>
            <person name="Naranjo-Ortiz M."/>
            <person name="Looney B."/>
            <person name="Konkel Z."/>
            <person name="Slot J.C."/>
            <person name="Sakamoto Y."/>
            <person name="Steenwyk J.L."/>
            <person name="Rokas A."/>
            <person name="Carro J."/>
            <person name="Camarero S."/>
            <person name="Ferreira P."/>
            <person name="Molpeceres G."/>
            <person name="Ruiz-Duenas F.J."/>
            <person name="Serrano A."/>
            <person name="Henrissat B."/>
            <person name="Drula E."/>
            <person name="Hughes K.W."/>
            <person name="Mata J.L."/>
            <person name="Ishikawa N.K."/>
            <person name="Vargas-Isla R."/>
            <person name="Ushijima S."/>
            <person name="Smith C.A."/>
            <person name="Donoghue J."/>
            <person name="Ahrendt S."/>
            <person name="Andreopoulos W."/>
            <person name="He G."/>
            <person name="LaButti K."/>
            <person name="Lipzen A."/>
            <person name="Ng V."/>
            <person name="Riley R."/>
            <person name="Sandor L."/>
            <person name="Barry K."/>
            <person name="Martinez A.T."/>
            <person name="Xiao Y."/>
            <person name="Gibbons J.G."/>
            <person name="Terashima K."/>
            <person name="Grigoriev I.V."/>
            <person name="Hibbett D."/>
        </authorList>
    </citation>
    <scope>NUCLEOTIDE SEQUENCE</scope>
    <source>
        <strain evidence="5">Sp2 HRB7682 ss15</strain>
    </source>
</reference>
<dbReference type="Proteomes" id="UP001150238">
    <property type="component" value="Unassembled WGS sequence"/>
</dbReference>
<dbReference type="Pfam" id="PF00135">
    <property type="entry name" value="COesterase"/>
    <property type="match status" value="1"/>
</dbReference>
<gene>
    <name evidence="5" type="ORF">C8J55DRAFT_514344</name>
</gene>
<evidence type="ECO:0000313" key="6">
    <source>
        <dbReference type="Proteomes" id="UP001150238"/>
    </source>
</evidence>
<dbReference type="AlphaFoldDB" id="A0A9W9ACS6"/>
<accession>A0A9W9ACS6</accession>
<dbReference type="PROSITE" id="PS00122">
    <property type="entry name" value="CARBOXYLESTERASE_B_1"/>
    <property type="match status" value="1"/>
</dbReference>
<dbReference type="GO" id="GO:0016787">
    <property type="term" value="F:hydrolase activity"/>
    <property type="evidence" value="ECO:0007669"/>
    <property type="project" value="UniProtKB-KW"/>
</dbReference>
<feature type="signal peptide" evidence="3">
    <location>
        <begin position="1"/>
        <end position="33"/>
    </location>
</feature>
<dbReference type="InterPro" id="IPR050309">
    <property type="entry name" value="Type-B_Carboxylest/Lipase"/>
</dbReference>
<comment type="caution">
    <text evidence="5">The sequence shown here is derived from an EMBL/GenBank/DDBJ whole genome shotgun (WGS) entry which is preliminary data.</text>
</comment>
<dbReference type="Gene3D" id="3.40.50.1820">
    <property type="entry name" value="alpha/beta hydrolase"/>
    <property type="match status" value="1"/>
</dbReference>
<feature type="chain" id="PRO_5041015893" description="Carboxylic ester hydrolase" evidence="3">
    <location>
        <begin position="34"/>
        <end position="693"/>
    </location>
</feature>
<evidence type="ECO:0000256" key="3">
    <source>
        <dbReference type="RuleBase" id="RU361235"/>
    </source>
</evidence>
<dbReference type="PANTHER" id="PTHR11559">
    <property type="entry name" value="CARBOXYLESTERASE"/>
    <property type="match status" value="1"/>
</dbReference>
<keyword evidence="2 3" id="KW-0378">Hydrolase</keyword>